<keyword evidence="2" id="KW-1185">Reference proteome</keyword>
<dbReference type="AlphaFoldDB" id="A0A6J5FPN1"/>
<organism evidence="1 2">
    <name type="scientific">Paraburkholderia fynbosensis</name>
    <dbReference type="NCBI Taxonomy" id="1200993"/>
    <lineage>
        <taxon>Bacteria</taxon>
        <taxon>Pseudomonadati</taxon>
        <taxon>Pseudomonadota</taxon>
        <taxon>Betaproteobacteria</taxon>
        <taxon>Burkholderiales</taxon>
        <taxon>Burkholderiaceae</taxon>
        <taxon>Paraburkholderia</taxon>
    </lineage>
</organism>
<name>A0A6J5FPN1_9BURK</name>
<accession>A0A6J5FPN1</accession>
<reference evidence="1 2" key="1">
    <citation type="submission" date="2020-04" db="EMBL/GenBank/DDBJ databases">
        <authorList>
            <person name="De Canck E."/>
        </authorList>
    </citation>
    <scope>NUCLEOTIDE SEQUENCE [LARGE SCALE GENOMIC DNA]</scope>
    <source>
        <strain evidence="1 2">LMG 27177</strain>
    </source>
</reference>
<proteinExistence type="predicted"/>
<dbReference type="Proteomes" id="UP000494252">
    <property type="component" value="Unassembled WGS sequence"/>
</dbReference>
<protein>
    <submittedName>
        <fullName evidence="1">Uncharacterized protein</fullName>
    </submittedName>
</protein>
<evidence type="ECO:0000313" key="1">
    <source>
        <dbReference type="EMBL" id="CAB3781985.1"/>
    </source>
</evidence>
<gene>
    <name evidence="1" type="ORF">LMG27177_01136</name>
</gene>
<evidence type="ECO:0000313" key="2">
    <source>
        <dbReference type="Proteomes" id="UP000494252"/>
    </source>
</evidence>
<sequence length="221" mass="25185">MHHGSRDDCPYFLHSSLRLHAMVHKPLNAPAMPARETYCGHMQMLCQRADGERLICTYLSPLDAVMGSRGLSGDDHFWPIDLRCVDTRQFIEQNGGLSISVNYAYAADRKRLLVDRHGHPMMVYTGDTFEVPEDQRDHFRIRFSEHVPERIMDVYLRAGLSNFAETLAEMDHWSAAQIADAEDQALARMPKTVHVDDVGKTSMDQCAVYDPESGEWTFVDI</sequence>
<dbReference type="EMBL" id="CADIKI010000003">
    <property type="protein sequence ID" value="CAB3781985.1"/>
    <property type="molecule type" value="Genomic_DNA"/>
</dbReference>